<organism evidence="2">
    <name type="scientific">marine metagenome</name>
    <dbReference type="NCBI Taxonomy" id="408172"/>
    <lineage>
        <taxon>unclassified sequences</taxon>
        <taxon>metagenomes</taxon>
        <taxon>ecological metagenomes</taxon>
    </lineage>
</organism>
<dbReference type="EMBL" id="UINC01017565">
    <property type="protein sequence ID" value="SVA72967.1"/>
    <property type="molecule type" value="Genomic_DNA"/>
</dbReference>
<dbReference type="PANTHER" id="PTHR42923:SF46">
    <property type="entry name" value="AMINE OXIDASE"/>
    <property type="match status" value="1"/>
</dbReference>
<evidence type="ECO:0000313" key="2">
    <source>
        <dbReference type="EMBL" id="SVA72967.1"/>
    </source>
</evidence>
<reference evidence="2" key="1">
    <citation type="submission" date="2018-05" db="EMBL/GenBank/DDBJ databases">
        <authorList>
            <person name="Lanie J.A."/>
            <person name="Ng W.-L."/>
            <person name="Kazmierczak K.M."/>
            <person name="Andrzejewski T.M."/>
            <person name="Davidsen T.M."/>
            <person name="Wayne K.J."/>
            <person name="Tettelin H."/>
            <person name="Glass J.I."/>
            <person name="Rusch D."/>
            <person name="Podicherti R."/>
            <person name="Tsui H.-C.T."/>
            <person name="Winkler M.E."/>
        </authorList>
    </citation>
    <scope>NUCLEOTIDE SEQUENCE</scope>
</reference>
<proteinExistence type="predicted"/>
<evidence type="ECO:0000259" key="1">
    <source>
        <dbReference type="Pfam" id="PF01593"/>
    </source>
</evidence>
<dbReference type="SUPFAM" id="SSF51905">
    <property type="entry name" value="FAD/NAD(P)-binding domain"/>
    <property type="match status" value="1"/>
</dbReference>
<dbReference type="Gene3D" id="3.50.50.60">
    <property type="entry name" value="FAD/NAD(P)-binding domain"/>
    <property type="match status" value="1"/>
</dbReference>
<dbReference type="AlphaFoldDB" id="A0A381Y963"/>
<name>A0A381Y963_9ZZZZ</name>
<dbReference type="NCBIfam" id="NF005560">
    <property type="entry name" value="PRK07233.1"/>
    <property type="match status" value="1"/>
</dbReference>
<dbReference type="Pfam" id="PF01593">
    <property type="entry name" value="Amino_oxidase"/>
    <property type="match status" value="1"/>
</dbReference>
<feature type="domain" description="Amine oxidase" evidence="1">
    <location>
        <begin position="11"/>
        <end position="409"/>
    </location>
</feature>
<dbReference type="PANTHER" id="PTHR42923">
    <property type="entry name" value="PROTOPORPHYRINOGEN OXIDASE"/>
    <property type="match status" value="1"/>
</dbReference>
<dbReference type="InterPro" id="IPR050464">
    <property type="entry name" value="Zeta_carotene_desat/Oxidored"/>
</dbReference>
<dbReference type="InterPro" id="IPR002937">
    <property type="entry name" value="Amino_oxidase"/>
</dbReference>
<accession>A0A381Y963</accession>
<dbReference type="InterPro" id="IPR036188">
    <property type="entry name" value="FAD/NAD-bd_sf"/>
</dbReference>
<gene>
    <name evidence="2" type="ORF">METZ01_LOCUS125821</name>
</gene>
<dbReference type="GO" id="GO:0016491">
    <property type="term" value="F:oxidoreductase activity"/>
    <property type="evidence" value="ECO:0007669"/>
    <property type="project" value="InterPro"/>
</dbReference>
<protein>
    <recommendedName>
        <fullName evidence="1">Amine oxidase domain-containing protein</fullName>
    </recommendedName>
</protein>
<sequence length="439" mass="50074">MKFGIIGAGATGLAAAYDLSLKGHKVKIYEAADYIGGHASTFQVAGSELEKGYHHWFTNDTDIVSLMAEIGLKETIEWFPSSVGTYQDGEIYKFLSPFDLMKYKPLGFINRIKMGISSLQIRYIKEWQKLESISAKEWLIRNTNTEIYHAFWEPMLRGKFGEENHDKISMAWLWGKMTTRFASRKNILAKEVLGYPNGSFSHLFQQLAKTCELNLAEIFLSTQIKRIRGSNSGEILMTIGSQEKEESFDAVISSTPSHVFNRLTEGLSKEYRSKLLNVEYMAAVLIILVLDYPLTDVYWLNIADRSIPFIGLIEHTNLVGSERYGNNHIVYLSNYLSEDHKLYKMTGSELFDSYLPHLKKINPDFTVEWVKEYHHHKIPNAQPVVDTNYGKNIPAHQTGIQNLYLANTSQVYPQDRGTNYSVAMGRKMAHLALSNLKNK</sequence>